<evidence type="ECO:0000256" key="1">
    <source>
        <dbReference type="SAM" id="MobiDB-lite"/>
    </source>
</evidence>
<dbReference type="RefSeq" id="WP_378140953.1">
    <property type="nucleotide sequence ID" value="NZ_JBHSEF010000011.1"/>
</dbReference>
<organism evidence="2 3">
    <name type="scientific">Chryseomicrobium palamuruense</name>
    <dbReference type="NCBI Taxonomy" id="682973"/>
    <lineage>
        <taxon>Bacteria</taxon>
        <taxon>Bacillati</taxon>
        <taxon>Bacillota</taxon>
        <taxon>Bacilli</taxon>
        <taxon>Bacillales</taxon>
        <taxon>Caryophanaceae</taxon>
        <taxon>Chryseomicrobium</taxon>
    </lineage>
</organism>
<proteinExistence type="predicted"/>
<feature type="region of interest" description="Disordered" evidence="1">
    <location>
        <begin position="19"/>
        <end position="49"/>
    </location>
</feature>
<evidence type="ECO:0000313" key="3">
    <source>
        <dbReference type="Proteomes" id="UP001595733"/>
    </source>
</evidence>
<evidence type="ECO:0008006" key="4">
    <source>
        <dbReference type="Google" id="ProtNLM"/>
    </source>
</evidence>
<dbReference type="Proteomes" id="UP001595733">
    <property type="component" value="Unassembled WGS sequence"/>
</dbReference>
<sequence>MKKWSLLIVLLLSACQLETEETRQPVEPSTPVTEEQQPDTNEPSTPAEEETVVDLHDYFLPNQSSAQFEGMGNEYATFTLKTQHLYEDYVGTYEDNGGTVMQRIYRIEDERIVMILEEAEAYDADFPPLSELEALPEIETYLSLPIEEGTEFNGWTITAIDQTIDTPLQTFDHVFVLSQEGADQSVVERYFAEGFGEIKRVFRMPGGEGEEYEVTSTIASLE</sequence>
<feature type="compositionally biased region" description="Polar residues" evidence="1">
    <location>
        <begin position="30"/>
        <end position="44"/>
    </location>
</feature>
<protein>
    <recommendedName>
        <fullName evidence="4">Lipoprotein</fullName>
    </recommendedName>
</protein>
<accession>A0ABV8UUE7</accession>
<keyword evidence="3" id="KW-1185">Reference proteome</keyword>
<comment type="caution">
    <text evidence="2">The sequence shown here is derived from an EMBL/GenBank/DDBJ whole genome shotgun (WGS) entry which is preliminary data.</text>
</comment>
<dbReference type="PROSITE" id="PS51257">
    <property type="entry name" value="PROKAR_LIPOPROTEIN"/>
    <property type="match status" value="1"/>
</dbReference>
<dbReference type="EMBL" id="JBHSEF010000011">
    <property type="protein sequence ID" value="MFC4354684.1"/>
    <property type="molecule type" value="Genomic_DNA"/>
</dbReference>
<name>A0ABV8UUE7_9BACL</name>
<reference evidence="3" key="1">
    <citation type="journal article" date="2019" name="Int. J. Syst. Evol. Microbiol.">
        <title>The Global Catalogue of Microorganisms (GCM) 10K type strain sequencing project: providing services to taxonomists for standard genome sequencing and annotation.</title>
        <authorList>
            <consortium name="The Broad Institute Genomics Platform"/>
            <consortium name="The Broad Institute Genome Sequencing Center for Infectious Disease"/>
            <person name="Wu L."/>
            <person name="Ma J."/>
        </authorList>
    </citation>
    <scope>NUCLEOTIDE SEQUENCE [LARGE SCALE GENOMIC DNA]</scope>
    <source>
        <strain evidence="3">CCUG 50353</strain>
    </source>
</reference>
<gene>
    <name evidence="2" type="ORF">ACFO0S_06255</name>
</gene>
<evidence type="ECO:0000313" key="2">
    <source>
        <dbReference type="EMBL" id="MFC4354684.1"/>
    </source>
</evidence>